<comment type="similarity">
    <text evidence="2">Belongs to the GSP N family.</text>
</comment>
<keyword evidence="12" id="KW-1185">Reference proteome</keyword>
<name>A0ABS8LA91_9XANT</name>
<sequence length="240" mass="25679">MRAVRWLVLGSALLVIGVIATLPLRLVLPVDTLPFAALEAQGSIWNGTLRGVTWTSMDLGDVGVRLRPLPLLRGQRQVQLRSATAQLVALQGARQGVQQANGRLLLPKPGGVGMLDLSIDLREVQAVFDATRCTQAGGDVAVQVLPNAGGEAAGLLPLRLRGSPRCVDDAVVLVLALAPDSGLPEGVGLGAELRVQHDGRWQWRTQVEPGNDTALQLGLQLLGFVQTPERWLVRVDQGQW</sequence>
<keyword evidence="5" id="KW-1003">Cell membrane</keyword>
<reference evidence="11" key="1">
    <citation type="submission" date="2021-11" db="EMBL/GenBank/DDBJ databases">
        <title>Genome resources and taxonomic validation of 89 Xanthomonas strains.</title>
        <authorList>
            <person name="Tambong J.T."/>
        </authorList>
    </citation>
    <scope>NUCLEOTIDE SEQUENCE</scope>
    <source>
        <strain evidence="11">Bv 5-4A</strain>
    </source>
</reference>
<proteinExistence type="inferred from homology"/>
<evidence type="ECO:0000256" key="1">
    <source>
        <dbReference type="ARBA" id="ARBA00004533"/>
    </source>
</evidence>
<dbReference type="EMBL" id="JAJIUN010000049">
    <property type="protein sequence ID" value="MCC8622678.1"/>
    <property type="molecule type" value="Genomic_DNA"/>
</dbReference>
<evidence type="ECO:0000256" key="10">
    <source>
        <dbReference type="ARBA" id="ARBA00030772"/>
    </source>
</evidence>
<dbReference type="RefSeq" id="WP_039425782.1">
    <property type="nucleotide sequence ID" value="NZ_CP018470.1"/>
</dbReference>
<evidence type="ECO:0000313" key="12">
    <source>
        <dbReference type="Proteomes" id="UP001430544"/>
    </source>
</evidence>
<evidence type="ECO:0000256" key="9">
    <source>
        <dbReference type="ARBA" id="ARBA00023136"/>
    </source>
</evidence>
<dbReference type="Pfam" id="PF01203">
    <property type="entry name" value="T2SSN"/>
    <property type="match status" value="1"/>
</dbReference>
<evidence type="ECO:0000256" key="2">
    <source>
        <dbReference type="ARBA" id="ARBA00007208"/>
    </source>
</evidence>
<evidence type="ECO:0000256" key="6">
    <source>
        <dbReference type="ARBA" id="ARBA00022519"/>
    </source>
</evidence>
<evidence type="ECO:0000313" key="11">
    <source>
        <dbReference type="EMBL" id="MCC8622678.1"/>
    </source>
</evidence>
<keyword evidence="4" id="KW-0813">Transport</keyword>
<evidence type="ECO:0000256" key="5">
    <source>
        <dbReference type="ARBA" id="ARBA00022475"/>
    </source>
</evidence>
<accession>A0ABS8LA91</accession>
<evidence type="ECO:0000256" key="3">
    <source>
        <dbReference type="ARBA" id="ARBA00021563"/>
    </source>
</evidence>
<protein>
    <recommendedName>
        <fullName evidence="3">Type II secretion system protein N</fullName>
    </recommendedName>
    <alternativeName>
        <fullName evidence="10">General secretion pathway protein N</fullName>
    </alternativeName>
</protein>
<organism evidence="11 12">
    <name type="scientific">Xanthomonas vesicatoria</name>
    <dbReference type="NCBI Taxonomy" id="56460"/>
    <lineage>
        <taxon>Bacteria</taxon>
        <taxon>Pseudomonadati</taxon>
        <taxon>Pseudomonadota</taxon>
        <taxon>Gammaproteobacteria</taxon>
        <taxon>Lysobacterales</taxon>
        <taxon>Lysobacteraceae</taxon>
        <taxon>Xanthomonas</taxon>
    </lineage>
</organism>
<gene>
    <name evidence="11" type="ORF">LN473_11900</name>
</gene>
<dbReference type="InterPro" id="IPR022792">
    <property type="entry name" value="T2SS_protein-GspN"/>
</dbReference>
<dbReference type="Proteomes" id="UP001430544">
    <property type="component" value="Unassembled WGS sequence"/>
</dbReference>
<comment type="subcellular location">
    <subcellularLocation>
        <location evidence="1">Cell inner membrane</location>
    </subcellularLocation>
</comment>
<evidence type="ECO:0000256" key="8">
    <source>
        <dbReference type="ARBA" id="ARBA00022927"/>
    </source>
</evidence>
<keyword evidence="7" id="KW-0812">Transmembrane</keyword>
<keyword evidence="9" id="KW-0472">Membrane</keyword>
<evidence type="ECO:0000256" key="7">
    <source>
        <dbReference type="ARBA" id="ARBA00022692"/>
    </source>
</evidence>
<comment type="caution">
    <text evidence="11">The sequence shown here is derived from an EMBL/GenBank/DDBJ whole genome shotgun (WGS) entry which is preliminary data.</text>
</comment>
<keyword evidence="8" id="KW-0653">Protein transport</keyword>
<evidence type="ECO:0000256" key="4">
    <source>
        <dbReference type="ARBA" id="ARBA00022448"/>
    </source>
</evidence>
<keyword evidence="6" id="KW-0997">Cell inner membrane</keyword>